<evidence type="ECO:0000259" key="3">
    <source>
        <dbReference type="Pfam" id="PF25115"/>
    </source>
</evidence>
<dbReference type="InterPro" id="IPR056827">
    <property type="entry name" value="CBM87_Agd3"/>
</dbReference>
<feature type="region of interest" description="Disordered" evidence="1">
    <location>
        <begin position="25"/>
        <end position="76"/>
    </location>
</feature>
<evidence type="ECO:0000313" key="6">
    <source>
        <dbReference type="Proteomes" id="UP001597475"/>
    </source>
</evidence>
<sequence length="718" mass="77332">MTKPNLSRRLPPLLALSLLLGACSQAPSTPTTSAPTTTTAPVSSPAEAHLGLGEAGVLPGGAPINQDASRNARLGPVTVPPGKGLSAQAFWGDLTSLVQLRVLVLHTGTGDFGLSTARALLRQNGIPFTEVDTTATTLTPEQLRSSLGVGLYSGVVLTSSALTVQDSSGAYVSALNADEWNTLFAYERAFRVRQLALFGYPQATPEDYGLRAVPGTESASTDVTVTPEGRSVFPDLTASALPIRNAFNYPTQLTPVPGVSTTPLLRDQAGNILAATSTAPDGRERLILTAAENPNLLHTQLLGYGLMQWLTRGVHLGEYRRFLQVDVDDWFSASDVFDPATGQVRPGAYRFGAQDAVSLRDQQSAIRAEFPLARNFRLAQAFNGFRADPAAPNTCAPDSTVKDALSAVTKCVAGSFDWVNHTRDHFLMDTMSYADSLTEIQTNFEIAAQLGLPVSRQAFVTPEHSGLGWYSPAPGTPKQDFGLQAGNAEMLRAAQDAGIRYVASNHSVLSQWNPECPNCGVTSPLNPNVLLVPRWPNNVGYDTTTPAEAAGRYNAVYGPRGTAPYHDHDLSYEEFLGSESRLGVLHILNGTAWPTYMHVGNQREYAPGRSLVTDWVRAVLSDYSRYSTLPLNTLKWDDLGAYVAGRTAYEKDKEQIVATWDRNTNLVTVRYLGPWNRAATMYLTGTNSTQGSTTTYGGRNLTRMKVGALGALLPVQPR</sequence>
<feature type="signal peptide" evidence="2">
    <location>
        <begin position="1"/>
        <end position="28"/>
    </location>
</feature>
<evidence type="ECO:0000259" key="4">
    <source>
        <dbReference type="Pfam" id="PF25116"/>
    </source>
</evidence>
<dbReference type="PROSITE" id="PS51257">
    <property type="entry name" value="PROKAR_LIPOPROTEIN"/>
    <property type="match status" value="1"/>
</dbReference>
<comment type="caution">
    <text evidence="5">The sequence shown here is derived from an EMBL/GenBank/DDBJ whole genome shotgun (WGS) entry which is preliminary data.</text>
</comment>
<evidence type="ECO:0000256" key="2">
    <source>
        <dbReference type="SAM" id="SignalP"/>
    </source>
</evidence>
<keyword evidence="2" id="KW-0732">Signal</keyword>
<feature type="compositionally biased region" description="Low complexity" evidence="1">
    <location>
        <begin position="25"/>
        <end position="46"/>
    </location>
</feature>
<dbReference type="EMBL" id="JBHUMK010000013">
    <property type="protein sequence ID" value="MFD2608620.1"/>
    <property type="molecule type" value="Genomic_DNA"/>
</dbReference>
<gene>
    <name evidence="5" type="ORF">ACFSR9_04075</name>
</gene>
<dbReference type="Pfam" id="PF25116">
    <property type="entry name" value="CBM87_Agd3"/>
    <property type="match status" value="1"/>
</dbReference>
<feature type="chain" id="PRO_5045615936" evidence="2">
    <location>
        <begin position="29"/>
        <end position="718"/>
    </location>
</feature>
<feature type="domain" description="Agd3 CBM87" evidence="4">
    <location>
        <begin position="99"/>
        <end position="234"/>
    </location>
</feature>
<proteinExistence type="predicted"/>
<accession>A0ABW5P0Q4</accession>
<name>A0ABW5P0Q4_9DEIO</name>
<feature type="domain" description="Agd3 deacetylase" evidence="3">
    <location>
        <begin position="413"/>
        <end position="652"/>
    </location>
</feature>
<dbReference type="Proteomes" id="UP001597475">
    <property type="component" value="Unassembled WGS sequence"/>
</dbReference>
<reference evidence="6" key="1">
    <citation type="journal article" date="2019" name="Int. J. Syst. Evol. Microbiol.">
        <title>The Global Catalogue of Microorganisms (GCM) 10K type strain sequencing project: providing services to taxonomists for standard genome sequencing and annotation.</title>
        <authorList>
            <consortium name="The Broad Institute Genomics Platform"/>
            <consortium name="The Broad Institute Genome Sequencing Center for Infectious Disease"/>
            <person name="Wu L."/>
            <person name="Ma J."/>
        </authorList>
    </citation>
    <scope>NUCLEOTIDE SEQUENCE [LARGE SCALE GENOMIC DNA]</scope>
    <source>
        <strain evidence="6">KCTC 33842</strain>
    </source>
</reference>
<protein>
    <submittedName>
        <fullName evidence="5">Uncharacterized protein</fullName>
    </submittedName>
</protein>
<dbReference type="Pfam" id="PF25115">
    <property type="entry name" value="Agd3_CE"/>
    <property type="match status" value="1"/>
</dbReference>
<dbReference type="RefSeq" id="WP_386843300.1">
    <property type="nucleotide sequence ID" value="NZ_JBHUMK010000013.1"/>
</dbReference>
<dbReference type="InterPro" id="IPR056826">
    <property type="entry name" value="Agd3_CE"/>
</dbReference>
<keyword evidence="6" id="KW-1185">Reference proteome</keyword>
<evidence type="ECO:0000256" key="1">
    <source>
        <dbReference type="SAM" id="MobiDB-lite"/>
    </source>
</evidence>
<evidence type="ECO:0000313" key="5">
    <source>
        <dbReference type="EMBL" id="MFD2608620.1"/>
    </source>
</evidence>
<organism evidence="5 6">
    <name type="scientific">Deinococcus taklimakanensis</name>
    <dbReference type="NCBI Taxonomy" id="536443"/>
    <lineage>
        <taxon>Bacteria</taxon>
        <taxon>Thermotogati</taxon>
        <taxon>Deinococcota</taxon>
        <taxon>Deinococci</taxon>
        <taxon>Deinococcales</taxon>
        <taxon>Deinococcaceae</taxon>
        <taxon>Deinococcus</taxon>
    </lineage>
</organism>